<name>A0A917CDY4_9BACL</name>
<dbReference type="AlphaFoldDB" id="A0A917CDY4"/>
<reference evidence="1" key="2">
    <citation type="submission" date="2020-09" db="EMBL/GenBank/DDBJ databases">
        <authorList>
            <person name="Sun Q."/>
            <person name="Zhou Y."/>
        </authorList>
    </citation>
    <scope>NUCLEOTIDE SEQUENCE</scope>
    <source>
        <strain evidence="1">CGMCC 1.16134</strain>
    </source>
</reference>
<proteinExistence type="predicted"/>
<protein>
    <recommendedName>
        <fullName evidence="3">Copper amine oxidase N-terminal domain-containing protein</fullName>
    </recommendedName>
</protein>
<gene>
    <name evidence="1" type="ORF">GCM10010912_32290</name>
</gene>
<organism evidence="1 2">
    <name type="scientific">Paenibacillus albidus</name>
    <dbReference type="NCBI Taxonomy" id="2041023"/>
    <lineage>
        <taxon>Bacteria</taxon>
        <taxon>Bacillati</taxon>
        <taxon>Bacillota</taxon>
        <taxon>Bacilli</taxon>
        <taxon>Bacillales</taxon>
        <taxon>Paenibacillaceae</taxon>
        <taxon>Paenibacillus</taxon>
    </lineage>
</organism>
<reference evidence="1" key="1">
    <citation type="journal article" date="2014" name="Int. J. Syst. Evol. Microbiol.">
        <title>Complete genome sequence of Corynebacterium casei LMG S-19264T (=DSM 44701T), isolated from a smear-ripened cheese.</title>
        <authorList>
            <consortium name="US DOE Joint Genome Institute (JGI-PGF)"/>
            <person name="Walter F."/>
            <person name="Albersmeier A."/>
            <person name="Kalinowski J."/>
            <person name="Ruckert C."/>
        </authorList>
    </citation>
    <scope>NUCLEOTIDE SEQUENCE</scope>
    <source>
        <strain evidence="1">CGMCC 1.16134</strain>
    </source>
</reference>
<evidence type="ECO:0000313" key="2">
    <source>
        <dbReference type="Proteomes" id="UP000637643"/>
    </source>
</evidence>
<dbReference type="Proteomes" id="UP000637643">
    <property type="component" value="Unassembled WGS sequence"/>
</dbReference>
<evidence type="ECO:0000313" key="1">
    <source>
        <dbReference type="EMBL" id="GGF84662.1"/>
    </source>
</evidence>
<dbReference type="EMBL" id="BMKR01000012">
    <property type="protein sequence ID" value="GGF84662.1"/>
    <property type="molecule type" value="Genomic_DNA"/>
</dbReference>
<accession>A0A917CDY4</accession>
<sequence>MLKEGQFIPDGGKGSIAVRPPAIKVSYTLLVPAGALAQALGITAKWEGNLYRLTLTTQK</sequence>
<comment type="caution">
    <text evidence="1">The sequence shown here is derived from an EMBL/GenBank/DDBJ whole genome shotgun (WGS) entry which is preliminary data.</text>
</comment>
<dbReference type="RefSeq" id="WP_189026541.1">
    <property type="nucleotide sequence ID" value="NZ_BMKR01000012.1"/>
</dbReference>
<evidence type="ECO:0008006" key="3">
    <source>
        <dbReference type="Google" id="ProtNLM"/>
    </source>
</evidence>
<keyword evidence="2" id="KW-1185">Reference proteome</keyword>